<dbReference type="Proteomes" id="UP001558632">
    <property type="component" value="Unassembled WGS sequence"/>
</dbReference>
<evidence type="ECO:0000256" key="8">
    <source>
        <dbReference type="ARBA" id="ARBA00023136"/>
    </source>
</evidence>
<keyword evidence="5 9" id="KW-0999">Mitochondrion inner membrane</keyword>
<comment type="caution">
    <text evidence="10">The sequence shown here is derived from an EMBL/GenBank/DDBJ whole genome shotgun (WGS) entry which is preliminary data.</text>
</comment>
<dbReference type="InterPro" id="IPR007512">
    <property type="entry name" value="Mic10"/>
</dbReference>
<comment type="subcellular location">
    <subcellularLocation>
        <location evidence="2 9">Mitochondrion inner membrane</location>
        <topology evidence="2 9">Single-pass membrane protein</topology>
    </subcellularLocation>
</comment>
<evidence type="ECO:0000256" key="3">
    <source>
        <dbReference type="ARBA" id="ARBA00006792"/>
    </source>
</evidence>
<evidence type="ECO:0000313" key="10">
    <source>
        <dbReference type="EMBL" id="KAL1238871.1"/>
    </source>
</evidence>
<dbReference type="EMBL" id="JBEUSY010000271">
    <property type="protein sequence ID" value="KAL1238871.1"/>
    <property type="molecule type" value="Genomic_DNA"/>
</dbReference>
<keyword evidence="8 9" id="KW-0472">Membrane</keyword>
<keyword evidence="6 9" id="KW-1133">Transmembrane helix</keyword>
<feature type="transmembrane region" description="Helical" evidence="9">
    <location>
        <begin position="42"/>
        <end position="61"/>
    </location>
</feature>
<comment type="subunit">
    <text evidence="9">Component of the mitochondrial contact site and cristae organizing system (MICOS) complex.</text>
</comment>
<evidence type="ECO:0000256" key="7">
    <source>
        <dbReference type="ARBA" id="ARBA00023128"/>
    </source>
</evidence>
<evidence type="ECO:0000256" key="4">
    <source>
        <dbReference type="ARBA" id="ARBA00022692"/>
    </source>
</evidence>
<comment type="function">
    <text evidence="1 9">Component of the MICOS complex, a large protein complex of the mitochondrial inner membrane that plays crucial roles in the maintenance of crista junctions, inner membrane architecture, and formation of contact sites to the outer membrane.</text>
</comment>
<evidence type="ECO:0000256" key="2">
    <source>
        <dbReference type="ARBA" id="ARBA00004434"/>
    </source>
</evidence>
<keyword evidence="7 9" id="KW-0496">Mitochondrion</keyword>
<comment type="similarity">
    <text evidence="3 9">Belongs to the MICOS complex subunit Mic10 family.</text>
</comment>
<dbReference type="PANTHER" id="PTHR21304:SF0">
    <property type="entry name" value="MICOS COMPLEX SUBUNIT MIC10"/>
    <property type="match status" value="1"/>
</dbReference>
<evidence type="ECO:0000256" key="9">
    <source>
        <dbReference type="RuleBase" id="RU363011"/>
    </source>
</evidence>
<dbReference type="PANTHER" id="PTHR21304">
    <property type="entry name" value="MICOS COMPLEX SUBUNIT MIC10"/>
    <property type="match status" value="1"/>
</dbReference>
<name>A0ABR3KIQ4_TRISP</name>
<sequence>MFGLFNKTAGVIENLMSASNASVIDRSEDEFDRKLSRCLSNAVVKISGGIGLGILFSLFIFNKRTWPVVMGTGIGIGMSYSDCNSDFKRTAVNNSISLPSQIQNSNTNPTSSSEAA</sequence>
<keyword evidence="11" id="KW-1185">Reference proteome</keyword>
<proteinExistence type="inferred from homology"/>
<evidence type="ECO:0000256" key="6">
    <source>
        <dbReference type="ARBA" id="ARBA00022989"/>
    </source>
</evidence>
<evidence type="ECO:0000256" key="5">
    <source>
        <dbReference type="ARBA" id="ARBA00022792"/>
    </source>
</evidence>
<organism evidence="10 11">
    <name type="scientific">Trichinella spiralis</name>
    <name type="common">Trichina worm</name>
    <dbReference type="NCBI Taxonomy" id="6334"/>
    <lineage>
        <taxon>Eukaryota</taxon>
        <taxon>Metazoa</taxon>
        <taxon>Ecdysozoa</taxon>
        <taxon>Nematoda</taxon>
        <taxon>Enoplea</taxon>
        <taxon>Dorylaimia</taxon>
        <taxon>Trichinellida</taxon>
        <taxon>Trichinellidae</taxon>
        <taxon>Trichinella</taxon>
    </lineage>
</organism>
<evidence type="ECO:0000313" key="11">
    <source>
        <dbReference type="Proteomes" id="UP001558632"/>
    </source>
</evidence>
<keyword evidence="4 9" id="KW-0812">Transmembrane</keyword>
<reference evidence="10 11" key="1">
    <citation type="submission" date="2024-07" db="EMBL/GenBank/DDBJ databases">
        <title>Enhanced genomic and transcriptomic resources for Trichinella pseudospiralis and T. spiralis underpin the discovery of pronounced molecular differences between stages and species.</title>
        <authorList>
            <person name="Pasi K.K."/>
            <person name="La Rosa G."/>
            <person name="Gomez-Morales M.A."/>
            <person name="Tosini F."/>
            <person name="Sumanam S."/>
            <person name="Young N.D."/>
            <person name="Chang B.C."/>
            <person name="Robin G.B."/>
        </authorList>
    </citation>
    <scope>NUCLEOTIDE SEQUENCE [LARGE SCALE GENOMIC DNA]</scope>
    <source>
        <strain evidence="10">ISS534</strain>
    </source>
</reference>
<protein>
    <recommendedName>
        <fullName evidence="9">MICOS complex subunit MIC10</fullName>
    </recommendedName>
</protein>
<gene>
    <name evidence="10" type="ORF">TSPI_07141</name>
</gene>
<evidence type="ECO:0000256" key="1">
    <source>
        <dbReference type="ARBA" id="ARBA00002689"/>
    </source>
</evidence>
<dbReference type="Pfam" id="PF04418">
    <property type="entry name" value="DUF543"/>
    <property type="match status" value="1"/>
</dbReference>
<accession>A0ABR3KIQ4</accession>